<keyword evidence="2" id="KW-1185">Reference proteome</keyword>
<protein>
    <submittedName>
        <fullName evidence="1">Uncharacterized protein</fullName>
    </submittedName>
</protein>
<dbReference type="Proteomes" id="UP001234989">
    <property type="component" value="Chromosome 9"/>
</dbReference>
<sequence>MIPQSVLHRPTLQNLNLLKANAERR</sequence>
<evidence type="ECO:0000313" key="2">
    <source>
        <dbReference type="Proteomes" id="UP001234989"/>
    </source>
</evidence>
<name>A0AAF0UJA6_SOLVR</name>
<dbReference type="EMBL" id="CP133620">
    <property type="protein sequence ID" value="WMV46770.1"/>
    <property type="molecule type" value="Genomic_DNA"/>
</dbReference>
<accession>A0AAF0UJA6</accession>
<organism evidence="1 2">
    <name type="scientific">Solanum verrucosum</name>
    <dbReference type="NCBI Taxonomy" id="315347"/>
    <lineage>
        <taxon>Eukaryota</taxon>
        <taxon>Viridiplantae</taxon>
        <taxon>Streptophyta</taxon>
        <taxon>Embryophyta</taxon>
        <taxon>Tracheophyta</taxon>
        <taxon>Spermatophyta</taxon>
        <taxon>Magnoliopsida</taxon>
        <taxon>eudicotyledons</taxon>
        <taxon>Gunneridae</taxon>
        <taxon>Pentapetalae</taxon>
        <taxon>asterids</taxon>
        <taxon>lamiids</taxon>
        <taxon>Solanales</taxon>
        <taxon>Solanaceae</taxon>
        <taxon>Solanoideae</taxon>
        <taxon>Solaneae</taxon>
        <taxon>Solanum</taxon>
    </lineage>
</organism>
<evidence type="ECO:0000313" key="1">
    <source>
        <dbReference type="EMBL" id="WMV46770.1"/>
    </source>
</evidence>
<proteinExistence type="predicted"/>
<gene>
    <name evidence="1" type="ORF">MTR67_040155</name>
</gene>
<dbReference type="AlphaFoldDB" id="A0AAF0UJA6"/>
<reference evidence="1" key="1">
    <citation type="submission" date="2023-08" db="EMBL/GenBank/DDBJ databases">
        <title>A de novo genome assembly of Solanum verrucosum Schlechtendal, a Mexican diploid species geographically isolated from the other diploid A-genome species in potato relatives.</title>
        <authorList>
            <person name="Hosaka K."/>
        </authorList>
    </citation>
    <scope>NUCLEOTIDE SEQUENCE</scope>
    <source>
        <tissue evidence="1">Young leaves</tissue>
    </source>
</reference>